<accession>A0A1Q9DFG6</accession>
<protein>
    <recommendedName>
        <fullName evidence="2">Integrase catalytic domain-containing protein</fullName>
    </recommendedName>
</protein>
<dbReference type="InterPro" id="IPR050951">
    <property type="entry name" value="Retrovirus_Pol_polyprotein"/>
</dbReference>
<gene>
    <name evidence="3" type="ORF">AK812_SmicGene24126</name>
</gene>
<name>A0A1Q9DFG6_SYMMI</name>
<feature type="region of interest" description="Disordered" evidence="1">
    <location>
        <begin position="479"/>
        <end position="508"/>
    </location>
</feature>
<dbReference type="EMBL" id="LSRX01000564">
    <property type="protein sequence ID" value="OLP93934.1"/>
    <property type="molecule type" value="Genomic_DNA"/>
</dbReference>
<dbReference type="Gene3D" id="3.30.420.10">
    <property type="entry name" value="Ribonuclease H-like superfamily/Ribonuclease H"/>
    <property type="match status" value="1"/>
</dbReference>
<reference evidence="3 4" key="1">
    <citation type="submission" date="2016-02" db="EMBL/GenBank/DDBJ databases">
        <title>Genome analysis of coral dinoflagellate symbionts highlights evolutionary adaptations to a symbiotic lifestyle.</title>
        <authorList>
            <person name="Aranda M."/>
            <person name="Li Y."/>
            <person name="Liew Y.J."/>
            <person name="Baumgarten S."/>
            <person name="Simakov O."/>
            <person name="Wilson M."/>
            <person name="Piel J."/>
            <person name="Ashoor H."/>
            <person name="Bougouffa S."/>
            <person name="Bajic V.B."/>
            <person name="Ryu T."/>
            <person name="Ravasi T."/>
            <person name="Bayer T."/>
            <person name="Micklem G."/>
            <person name="Kim H."/>
            <person name="Bhak J."/>
            <person name="Lajeunesse T.C."/>
            <person name="Voolstra C.R."/>
        </authorList>
    </citation>
    <scope>NUCLEOTIDE SEQUENCE [LARGE SCALE GENOMIC DNA]</scope>
    <source>
        <strain evidence="3 4">CCMP2467</strain>
    </source>
</reference>
<dbReference type="SUPFAM" id="SSF53098">
    <property type="entry name" value="Ribonuclease H-like"/>
    <property type="match status" value="1"/>
</dbReference>
<dbReference type="OrthoDB" id="440474at2759"/>
<evidence type="ECO:0000313" key="3">
    <source>
        <dbReference type="EMBL" id="OLP93934.1"/>
    </source>
</evidence>
<dbReference type="InterPro" id="IPR012337">
    <property type="entry name" value="RNaseH-like_sf"/>
</dbReference>
<evidence type="ECO:0000313" key="4">
    <source>
        <dbReference type="Proteomes" id="UP000186817"/>
    </source>
</evidence>
<dbReference type="PROSITE" id="PS50994">
    <property type="entry name" value="INTEGRASE"/>
    <property type="match status" value="1"/>
</dbReference>
<feature type="compositionally biased region" description="Basic and acidic residues" evidence="1">
    <location>
        <begin position="442"/>
        <end position="451"/>
    </location>
</feature>
<sequence length="1064" mass="119302">MKIGDDEGSDAKMFTNSKEVVARMGQGWPVVQRRDDSRWFGKEMAVAVMERKRARSEVMVSHCVYTIDDLRNDGDESDSQSDRKIMSVLRKCHENLGHPSPARLVMLLKSAHASERVIKLARGLECETCSALSRPKAHNVAKLRRATEFNQQVCVDTFEAEMRHAKMHFLNIVDEATGYQLCTPLWKGMQARHVRNTYRKTWKRWAGSPVRMFCDGGKEFEGEFEHGLSLDGTFGDVSAAYSPWQNGMVERKGDVWKTAFAKAQLEFQPRNKQEVQELVDQVNNAVNSMSRVEGFSPFQHVFGRDVRIPGMLSSDYDPVINSSLVQGESVFERRMELRKAARRAFCDADAEMKIRKALEHRSRPERGKSGQSKLWVAKGTKVYRLLPADMVYVRDTAEGQEVPLQGMVRESQQAEATAHELLHGAGDEANDMQVDSPTLPEVVHEDPRMPDEGDESPSKRQRVNLVVPQEVSQLSRAMRDNPEMLDRGSSSMRAGMSAPAESVPVPDETDEDLEVTVATGCDSWVVDHQRSRLVRMHVDERCQSWLPLEVDMPVEPEDVEQVCQSVRYNRRGQRRVVEYEWKGLGCVADSKTEKWTGATIFQLKPGWRWTSASQPECFEVGVAKRGRKELVERDLEEARRAGLSRAKEKEWNKLLQSGAIIVHMGKEAEKLRRSVPRKRILKSRFVLTEAEPGASPLTSDIKARWCIRGYLDPDLLELDTSAPTLSAEGFSIAMQLIATHHWLLTIADVEGAFLRGDDLSPSRGRLFVDPPPGGLEGCDESCLVEAVKTVYGLADAPKEALRQMFPFKHWKTGKGEFLGKWLEQLGDGSIRISQEQYARDLKSIEIAQERRRQKGESVSEAERRAMRDKRMAIEMLLLKKDIQSFGISLRWMATSQMIVDVLTKKGDGLPEDGVRHGPGRRPADVYVPLWGVHGPAAFDLAVTAGLRLGTLQNLVSKGADHVVLDYEAHKRSHLQTQDQCTAQGLQFIPLVVECRGGWGPAAAKAWQALAAAIAAQTGEPVSVEASRLYETLAVTLQRENARTVLRRVPASGQDPGPAALFVEP</sequence>
<feature type="domain" description="Integrase catalytic" evidence="2">
    <location>
        <begin position="131"/>
        <end position="305"/>
    </location>
</feature>
<dbReference type="Proteomes" id="UP000186817">
    <property type="component" value="Unassembled WGS sequence"/>
</dbReference>
<dbReference type="AlphaFoldDB" id="A0A1Q9DFG6"/>
<comment type="caution">
    <text evidence="3">The sequence shown here is derived from an EMBL/GenBank/DDBJ whole genome shotgun (WGS) entry which is preliminary data.</text>
</comment>
<dbReference type="GO" id="GO:0003676">
    <property type="term" value="F:nucleic acid binding"/>
    <property type="evidence" value="ECO:0007669"/>
    <property type="project" value="InterPro"/>
</dbReference>
<dbReference type="PANTHER" id="PTHR37984:SF5">
    <property type="entry name" value="PROTEIN NYNRIN-LIKE"/>
    <property type="match status" value="1"/>
</dbReference>
<organism evidence="3 4">
    <name type="scientific">Symbiodinium microadriaticum</name>
    <name type="common">Dinoflagellate</name>
    <name type="synonym">Zooxanthella microadriatica</name>
    <dbReference type="NCBI Taxonomy" id="2951"/>
    <lineage>
        <taxon>Eukaryota</taxon>
        <taxon>Sar</taxon>
        <taxon>Alveolata</taxon>
        <taxon>Dinophyceae</taxon>
        <taxon>Suessiales</taxon>
        <taxon>Symbiodiniaceae</taxon>
        <taxon>Symbiodinium</taxon>
    </lineage>
</organism>
<evidence type="ECO:0000256" key="1">
    <source>
        <dbReference type="SAM" id="MobiDB-lite"/>
    </source>
</evidence>
<keyword evidence="4" id="KW-1185">Reference proteome</keyword>
<dbReference type="InterPro" id="IPR001584">
    <property type="entry name" value="Integrase_cat-core"/>
</dbReference>
<dbReference type="GO" id="GO:0015074">
    <property type="term" value="P:DNA integration"/>
    <property type="evidence" value="ECO:0007669"/>
    <property type="project" value="InterPro"/>
</dbReference>
<evidence type="ECO:0000259" key="2">
    <source>
        <dbReference type="PROSITE" id="PS50994"/>
    </source>
</evidence>
<feature type="region of interest" description="Disordered" evidence="1">
    <location>
        <begin position="441"/>
        <end position="461"/>
    </location>
</feature>
<dbReference type="PANTHER" id="PTHR37984">
    <property type="entry name" value="PROTEIN CBG26694"/>
    <property type="match status" value="1"/>
</dbReference>
<proteinExistence type="predicted"/>
<dbReference type="InterPro" id="IPR036397">
    <property type="entry name" value="RNaseH_sf"/>
</dbReference>